<evidence type="ECO:0000256" key="3">
    <source>
        <dbReference type="ARBA" id="ARBA00023002"/>
    </source>
</evidence>
<dbReference type="RefSeq" id="WP_358134871.1">
    <property type="nucleotide sequence ID" value="NZ_JBEZDH010000004.1"/>
</dbReference>
<dbReference type="InterPro" id="IPR023210">
    <property type="entry name" value="NADP_OxRdtase_dom"/>
</dbReference>
<keyword evidence="6" id="KW-1185">Reference proteome</keyword>
<evidence type="ECO:0000313" key="6">
    <source>
        <dbReference type="Proteomes" id="UP001602287"/>
    </source>
</evidence>
<evidence type="ECO:0000313" key="5">
    <source>
        <dbReference type="EMBL" id="MFF5198611.1"/>
    </source>
</evidence>
<dbReference type="PIRSF" id="PIRSF000097">
    <property type="entry name" value="AKR"/>
    <property type="match status" value="1"/>
</dbReference>
<dbReference type="PANTHER" id="PTHR43827">
    <property type="entry name" value="2,5-DIKETO-D-GLUCONIC ACID REDUCTASE"/>
    <property type="match status" value="1"/>
</dbReference>
<dbReference type="Proteomes" id="UP001602287">
    <property type="component" value="Unassembled WGS sequence"/>
</dbReference>
<dbReference type="Gene3D" id="3.20.20.100">
    <property type="entry name" value="NADP-dependent oxidoreductase domain"/>
    <property type="match status" value="1"/>
</dbReference>
<dbReference type="Pfam" id="PF00248">
    <property type="entry name" value="Aldo_ket_red"/>
    <property type="match status" value="1"/>
</dbReference>
<comment type="caution">
    <text evidence="5">The sequence shown here is derived from an EMBL/GenBank/DDBJ whole genome shotgun (WGS) entry which is preliminary data.</text>
</comment>
<sequence>MDVTVRGDERIPRLGLGTGELRGDACFATVSAALSLGYRHLDTAAFYGNEGEVGRAVRASGVPRDELFITTKVWWTDAAADRVYASADASLRRLGTEYVDLLLLHWPAPHVPLAETMTALRRVREAGKARQVGVSNFPSGLLLEAARHAPVFCDQVEYHPLLAQEELLDRANELDLCLTAYSPLAQGAVARAPLMRSLADRYGRSPAQIALRWLVQQPRVAAIPRSTAVPHLVANLKVFDFVLADDDMKAIGELAQRCSVRLSDPEFAPDWTR</sequence>
<gene>
    <name evidence="5" type="ORF">ACFY3B_03280</name>
</gene>
<feature type="domain" description="NADP-dependent oxidoreductase" evidence="4">
    <location>
        <begin position="14"/>
        <end position="254"/>
    </location>
</feature>
<evidence type="ECO:0000256" key="1">
    <source>
        <dbReference type="ARBA" id="ARBA00007905"/>
    </source>
</evidence>
<protein>
    <submittedName>
        <fullName evidence="5">Aldo/keto reductase</fullName>
    </submittedName>
</protein>
<keyword evidence="3" id="KW-0560">Oxidoreductase</keyword>
<organism evidence="5 6">
    <name type="scientific">Micromonospora parva</name>
    <dbReference type="NCBI Taxonomy" id="1464048"/>
    <lineage>
        <taxon>Bacteria</taxon>
        <taxon>Bacillati</taxon>
        <taxon>Actinomycetota</taxon>
        <taxon>Actinomycetes</taxon>
        <taxon>Micromonosporales</taxon>
        <taxon>Micromonosporaceae</taxon>
        <taxon>Micromonospora</taxon>
    </lineage>
</organism>
<dbReference type="InterPro" id="IPR036812">
    <property type="entry name" value="NAD(P)_OxRdtase_dom_sf"/>
</dbReference>
<dbReference type="EMBL" id="JBIAZM010000001">
    <property type="protein sequence ID" value="MFF5198611.1"/>
    <property type="molecule type" value="Genomic_DNA"/>
</dbReference>
<keyword evidence="2" id="KW-0521">NADP</keyword>
<dbReference type="SUPFAM" id="SSF51430">
    <property type="entry name" value="NAD(P)-linked oxidoreductase"/>
    <property type="match status" value="1"/>
</dbReference>
<name>A0ABW6VN18_9ACTN</name>
<dbReference type="InterPro" id="IPR020471">
    <property type="entry name" value="AKR"/>
</dbReference>
<evidence type="ECO:0000259" key="4">
    <source>
        <dbReference type="Pfam" id="PF00248"/>
    </source>
</evidence>
<proteinExistence type="inferred from homology"/>
<dbReference type="PROSITE" id="PS00062">
    <property type="entry name" value="ALDOKETO_REDUCTASE_2"/>
    <property type="match status" value="1"/>
</dbReference>
<reference evidence="5 6" key="1">
    <citation type="submission" date="2024-10" db="EMBL/GenBank/DDBJ databases">
        <title>The Natural Products Discovery Center: Release of the First 8490 Sequenced Strains for Exploring Actinobacteria Biosynthetic Diversity.</title>
        <authorList>
            <person name="Kalkreuter E."/>
            <person name="Kautsar S.A."/>
            <person name="Yang D."/>
            <person name="Bader C.D."/>
            <person name="Teijaro C.N."/>
            <person name="Fluegel L."/>
            <person name="Davis C.M."/>
            <person name="Simpson J.R."/>
            <person name="Lauterbach L."/>
            <person name="Steele A.D."/>
            <person name="Gui C."/>
            <person name="Meng S."/>
            <person name="Li G."/>
            <person name="Viehrig K."/>
            <person name="Ye F."/>
            <person name="Su P."/>
            <person name="Kiefer A.F."/>
            <person name="Nichols A."/>
            <person name="Cepeda A.J."/>
            <person name="Yan W."/>
            <person name="Fan B."/>
            <person name="Jiang Y."/>
            <person name="Adhikari A."/>
            <person name="Zheng C.-J."/>
            <person name="Schuster L."/>
            <person name="Cowan T.M."/>
            <person name="Smanski M.J."/>
            <person name="Chevrette M.G."/>
            <person name="De Carvalho L.P.S."/>
            <person name="Shen B."/>
        </authorList>
    </citation>
    <scope>NUCLEOTIDE SEQUENCE [LARGE SCALE GENOMIC DNA]</scope>
    <source>
        <strain evidence="5 6">NPDC000140</strain>
    </source>
</reference>
<evidence type="ECO:0000256" key="2">
    <source>
        <dbReference type="ARBA" id="ARBA00022857"/>
    </source>
</evidence>
<dbReference type="PROSITE" id="PS00798">
    <property type="entry name" value="ALDOKETO_REDUCTASE_1"/>
    <property type="match status" value="1"/>
</dbReference>
<comment type="similarity">
    <text evidence="1">Belongs to the aldo/keto reductase family.</text>
</comment>
<dbReference type="InterPro" id="IPR018170">
    <property type="entry name" value="Aldo/ket_reductase_CS"/>
</dbReference>
<dbReference type="PRINTS" id="PR00069">
    <property type="entry name" value="ALDKETRDTASE"/>
</dbReference>
<accession>A0ABW6VN18</accession>
<dbReference type="PANTHER" id="PTHR43827:SF3">
    <property type="entry name" value="NADP-DEPENDENT OXIDOREDUCTASE DOMAIN-CONTAINING PROTEIN"/>
    <property type="match status" value="1"/>
</dbReference>